<accession>A0A316MN26</accession>
<dbReference type="RefSeq" id="WP_027640221.1">
    <property type="nucleotide sequence ID" value="NZ_JABAGG010000015.1"/>
</dbReference>
<evidence type="ECO:0000313" key="2">
    <source>
        <dbReference type="Proteomes" id="UP000246114"/>
    </source>
</evidence>
<reference evidence="1 2" key="1">
    <citation type="submission" date="2018-03" db="EMBL/GenBank/DDBJ databases">
        <title>The uncultured portion of the human microbiome is neutrally assembled.</title>
        <authorList>
            <person name="Jeraldo P."/>
            <person name="Boardman L."/>
            <person name="White B.A."/>
            <person name="Nelson H."/>
            <person name="Goldenfeld N."/>
            <person name="Chia N."/>
        </authorList>
    </citation>
    <scope>NUCLEOTIDE SEQUENCE [LARGE SCALE GENOMIC DNA]</scope>
    <source>
        <strain evidence="1">CIM:MAG 903</strain>
    </source>
</reference>
<dbReference type="Gene3D" id="3.30.559.30">
    <property type="entry name" value="Nonribosomal peptide synthetase, condensation domain"/>
    <property type="match status" value="1"/>
</dbReference>
<comment type="caution">
    <text evidence="1">The sequence shown here is derived from an EMBL/GenBank/DDBJ whole genome shotgun (WGS) entry which is preliminary data.</text>
</comment>
<dbReference type="GO" id="GO:0003824">
    <property type="term" value="F:catalytic activity"/>
    <property type="evidence" value="ECO:0007669"/>
    <property type="project" value="InterPro"/>
</dbReference>
<dbReference type="AlphaFoldDB" id="A0A316MN26"/>
<gene>
    <name evidence="1" type="ORF">DBY38_05815</name>
</gene>
<dbReference type="PANTHER" id="PTHR45398:SF1">
    <property type="entry name" value="ENZYME, PUTATIVE (JCVI)-RELATED"/>
    <property type="match status" value="1"/>
</dbReference>
<name>A0A316MN26_9CLOT</name>
<dbReference type="Pfam" id="PF00668">
    <property type="entry name" value="Condensation"/>
    <property type="match status" value="1"/>
</dbReference>
<dbReference type="SUPFAM" id="SSF52777">
    <property type="entry name" value="CoA-dependent acyltransferases"/>
    <property type="match status" value="2"/>
</dbReference>
<protein>
    <submittedName>
        <fullName evidence="1">Uncharacterized protein</fullName>
    </submittedName>
</protein>
<dbReference type="InterPro" id="IPR001242">
    <property type="entry name" value="Condensation_dom"/>
</dbReference>
<dbReference type="Proteomes" id="UP000246114">
    <property type="component" value="Unassembled WGS sequence"/>
</dbReference>
<dbReference type="Gene3D" id="3.30.559.10">
    <property type="entry name" value="Chloramphenicol acetyltransferase-like domain"/>
    <property type="match status" value="1"/>
</dbReference>
<dbReference type="InterPro" id="IPR023213">
    <property type="entry name" value="CAT-like_dom_sf"/>
</dbReference>
<sequence length="462" mass="54529">MSTIADFERVEFMEDKTKYYDLTLSQNLMLVAVKYSWKKAIVNIGISMWFDEEIDRDILEETIYTTIDRIDSLRIRLKKINKEFKQYFTEEQAKKIKQLDFSDMSFEEIGNKFELWTRTPMKYDDSDMYEFIIIKAPENKTILYIKVNHIVMDAWGLTVLAKDLIEVYCALRDKKELPDMPTQFMPIIEKELIYNDSERFRKDFEYWKEYYKSKPNYASISRKDIGKPYRKVSIFRCKSNRRIYTLAKKKTDIIKKFCLENNVSLQILLLIGIRCYLAILNKKEEIGVINVVARRSSSDTKKAGGMMINILPFMMNCLDNTTFIEACREISSNLFTFFRHSDFPYENVMTYIKKTHFQGNMLANFIDVTLTFQAGKINTKEDLNFHLKYHSNDANGTGIYLTVMDISDLGTLDFVFDYNVAFVSKKMVSQFYYQILKTIEFGINSPNITLKEIMSTIEKIQE</sequence>
<dbReference type="PANTHER" id="PTHR45398">
    <property type="match status" value="1"/>
</dbReference>
<dbReference type="GO" id="GO:0008610">
    <property type="term" value="P:lipid biosynthetic process"/>
    <property type="evidence" value="ECO:0007669"/>
    <property type="project" value="UniProtKB-ARBA"/>
</dbReference>
<proteinExistence type="predicted"/>
<evidence type="ECO:0000313" key="1">
    <source>
        <dbReference type="EMBL" id="PWL53910.1"/>
    </source>
</evidence>
<organism evidence="1 2">
    <name type="scientific">Clostridium cadaveris</name>
    <dbReference type="NCBI Taxonomy" id="1529"/>
    <lineage>
        <taxon>Bacteria</taxon>
        <taxon>Bacillati</taxon>
        <taxon>Bacillota</taxon>
        <taxon>Clostridia</taxon>
        <taxon>Eubacteriales</taxon>
        <taxon>Clostridiaceae</taxon>
        <taxon>Clostridium</taxon>
    </lineage>
</organism>
<dbReference type="EMBL" id="QAMZ01000029">
    <property type="protein sequence ID" value="PWL53910.1"/>
    <property type="molecule type" value="Genomic_DNA"/>
</dbReference>